<gene>
    <name evidence="1" type="ORF">SAMN04489726_5460</name>
</gene>
<dbReference type="EMBL" id="LT629701">
    <property type="protein sequence ID" value="SDN19814.1"/>
    <property type="molecule type" value="Genomic_DNA"/>
</dbReference>
<keyword evidence="2" id="KW-1185">Reference proteome</keyword>
<accession>A0A1G9ZEZ8</accession>
<evidence type="ECO:0000313" key="2">
    <source>
        <dbReference type="Proteomes" id="UP000183376"/>
    </source>
</evidence>
<dbReference type="AlphaFoldDB" id="A0A1G9ZEZ8"/>
<proteinExistence type="predicted"/>
<dbReference type="RefSeq" id="WP_156050492.1">
    <property type="nucleotide sequence ID" value="NZ_JOEF01000002.1"/>
</dbReference>
<name>A0A1G9ZEZ8_ALLAB</name>
<organism evidence="1 2">
    <name type="scientific">Allokutzneria albata</name>
    <name type="common">Kibdelosporangium albatum</name>
    <dbReference type="NCBI Taxonomy" id="211114"/>
    <lineage>
        <taxon>Bacteria</taxon>
        <taxon>Bacillati</taxon>
        <taxon>Actinomycetota</taxon>
        <taxon>Actinomycetes</taxon>
        <taxon>Pseudonocardiales</taxon>
        <taxon>Pseudonocardiaceae</taxon>
        <taxon>Allokutzneria</taxon>
    </lineage>
</organism>
<protein>
    <submittedName>
        <fullName evidence="1">Uncharacterized protein</fullName>
    </submittedName>
</protein>
<dbReference type="STRING" id="211114.SAMN04489726_5460"/>
<evidence type="ECO:0000313" key="1">
    <source>
        <dbReference type="EMBL" id="SDN19814.1"/>
    </source>
</evidence>
<reference evidence="1 2" key="1">
    <citation type="submission" date="2016-10" db="EMBL/GenBank/DDBJ databases">
        <authorList>
            <person name="de Groot N.N."/>
        </authorList>
    </citation>
    <scope>NUCLEOTIDE SEQUENCE [LARGE SCALE GENOMIC DNA]</scope>
    <source>
        <strain evidence="1 2">DSM 44149</strain>
    </source>
</reference>
<sequence length="45" mass="4712">MSRIVRAVVAASPRTGVSRTGSVISVPVGFHPRGTSYAKLLPTQC</sequence>
<dbReference type="Proteomes" id="UP000183376">
    <property type="component" value="Chromosome I"/>
</dbReference>